<evidence type="ECO:0000256" key="3">
    <source>
        <dbReference type="ARBA" id="ARBA00022679"/>
    </source>
</evidence>
<evidence type="ECO:0000313" key="9">
    <source>
        <dbReference type="EMBL" id="TCO49331.1"/>
    </source>
</evidence>
<evidence type="ECO:0000256" key="6">
    <source>
        <dbReference type="ARBA" id="ARBA00023136"/>
    </source>
</evidence>
<keyword evidence="4 8" id="KW-0812">Transmembrane</keyword>
<feature type="transmembrane region" description="Helical" evidence="8">
    <location>
        <begin position="270"/>
        <end position="290"/>
    </location>
</feature>
<feature type="transmembrane region" description="Helical" evidence="8">
    <location>
        <begin position="160"/>
        <end position="181"/>
    </location>
</feature>
<dbReference type="OrthoDB" id="5242303at2"/>
<comment type="caution">
    <text evidence="9">The sequence shown here is derived from an EMBL/GenBank/DDBJ whole genome shotgun (WGS) entry which is preliminary data.</text>
</comment>
<dbReference type="InterPro" id="IPR049829">
    <property type="entry name" value="MptA/B-like"/>
</dbReference>
<feature type="transmembrane region" description="Helical" evidence="8">
    <location>
        <begin position="76"/>
        <end position="94"/>
    </location>
</feature>
<feature type="transmembrane region" description="Helical" evidence="8">
    <location>
        <begin position="47"/>
        <end position="64"/>
    </location>
</feature>
<feature type="transmembrane region" description="Helical" evidence="8">
    <location>
        <begin position="193"/>
        <end position="215"/>
    </location>
</feature>
<feature type="transmembrane region" description="Helical" evidence="8">
    <location>
        <begin position="371"/>
        <end position="395"/>
    </location>
</feature>
<gene>
    <name evidence="9" type="ORF">EV646_103309</name>
</gene>
<feature type="transmembrane region" description="Helical" evidence="8">
    <location>
        <begin position="235"/>
        <end position="263"/>
    </location>
</feature>
<sequence>MRSPIVRGVVGSVVVALASLVTSVVPPSSWVASFPLRDSLPGRMVGLTFMVAGLGLMAWAWLSVGRQVIAGLRPPVLRMAACWSAPLLLIPPLFSRDAWSYAAQGALVAEGFNPYDVGPGVLSGHIVEAVDPMWMATPAPYGPLPLAYGGLVARLTMDPYLLMLAHRLLAVLGIVLIAWAVPRLATACRVDPVFASWLVVANPVLITHGIGAAHNDVLMLGLACSAFALALTGRWGTAAVVAGAAAAVKLPGGLVVIAIAAVMSPLAGRALRFASLAIAGAVSVLTLVTIGELTGVGSGWMGALDVPGLVRSPFSIANLLGMAATGVLEWLGEDNAASQALQVVRLVGMLVAVGLIAVLSLRSSIHHAARAVGIALLAVVLLGPSAHDWYFLWCLPFLAVARPGRQLTTTITAVSLILTIAAPLNSSLRGATIPILTTTALAIATIAPLLNHLRTLHPARRLRVTDAVEAPARVTAG</sequence>
<evidence type="ECO:0000256" key="1">
    <source>
        <dbReference type="ARBA" id="ARBA00004141"/>
    </source>
</evidence>
<evidence type="ECO:0000256" key="2">
    <source>
        <dbReference type="ARBA" id="ARBA00022676"/>
    </source>
</evidence>
<dbReference type="EMBL" id="SLWR01000003">
    <property type="protein sequence ID" value="TCO49331.1"/>
    <property type="molecule type" value="Genomic_DNA"/>
</dbReference>
<keyword evidence="2 9" id="KW-0328">Glycosyltransferase</keyword>
<keyword evidence="6 8" id="KW-0472">Membrane</keyword>
<dbReference type="GO" id="GO:0016020">
    <property type="term" value="C:membrane"/>
    <property type="evidence" value="ECO:0007669"/>
    <property type="project" value="UniProtKB-SubCell"/>
</dbReference>
<feature type="transmembrane region" description="Helical" evidence="8">
    <location>
        <begin position="343"/>
        <end position="365"/>
    </location>
</feature>
<comment type="similarity">
    <text evidence="7">Belongs to the MptA/B family.</text>
</comment>
<keyword evidence="5 8" id="KW-1133">Transmembrane helix</keyword>
<feature type="transmembrane region" description="Helical" evidence="8">
    <location>
        <begin position="431"/>
        <end position="453"/>
    </location>
</feature>
<organism evidence="9 10">
    <name type="scientific">Kribbella antiqua</name>
    <dbReference type="NCBI Taxonomy" id="2512217"/>
    <lineage>
        <taxon>Bacteria</taxon>
        <taxon>Bacillati</taxon>
        <taxon>Actinomycetota</taxon>
        <taxon>Actinomycetes</taxon>
        <taxon>Propionibacteriales</taxon>
        <taxon>Kribbellaceae</taxon>
        <taxon>Kribbella</taxon>
    </lineage>
</organism>
<dbReference type="AlphaFoldDB" id="A0A4R2IUS6"/>
<dbReference type="RefSeq" id="WP_132147036.1">
    <property type="nucleotide sequence ID" value="NZ_SLWR01000003.1"/>
</dbReference>
<name>A0A4R2IUS6_9ACTN</name>
<evidence type="ECO:0000256" key="4">
    <source>
        <dbReference type="ARBA" id="ARBA00022692"/>
    </source>
</evidence>
<dbReference type="Proteomes" id="UP000295573">
    <property type="component" value="Unassembled WGS sequence"/>
</dbReference>
<keyword evidence="3 9" id="KW-0808">Transferase</keyword>
<dbReference type="Pfam" id="PF26314">
    <property type="entry name" value="MptA_B_family"/>
    <property type="match status" value="1"/>
</dbReference>
<keyword evidence="10" id="KW-1185">Reference proteome</keyword>
<dbReference type="GO" id="GO:0016757">
    <property type="term" value="F:glycosyltransferase activity"/>
    <property type="evidence" value="ECO:0007669"/>
    <property type="project" value="UniProtKB-KW"/>
</dbReference>
<proteinExistence type="inferred from homology"/>
<reference evidence="9 10" key="1">
    <citation type="journal article" date="2015" name="Stand. Genomic Sci.">
        <title>Genomic Encyclopedia of Bacterial and Archaeal Type Strains, Phase III: the genomes of soil and plant-associated and newly described type strains.</title>
        <authorList>
            <person name="Whitman W.B."/>
            <person name="Woyke T."/>
            <person name="Klenk H.P."/>
            <person name="Zhou Y."/>
            <person name="Lilburn T.G."/>
            <person name="Beck B.J."/>
            <person name="De Vos P."/>
            <person name="Vandamme P."/>
            <person name="Eisen J.A."/>
            <person name="Garrity G."/>
            <person name="Hugenholtz P."/>
            <person name="Kyrpides N.C."/>
        </authorList>
    </citation>
    <scope>NUCLEOTIDE SEQUENCE [LARGE SCALE GENOMIC DNA]</scope>
    <source>
        <strain evidence="9 10">VKM Ac-2541</strain>
    </source>
</reference>
<dbReference type="NCBIfam" id="NF038066">
    <property type="entry name" value="MptB"/>
    <property type="match status" value="1"/>
</dbReference>
<comment type="subcellular location">
    <subcellularLocation>
        <location evidence="1">Membrane</location>
        <topology evidence="1">Multi-pass membrane protein</topology>
    </subcellularLocation>
</comment>
<protein>
    <submittedName>
        <fullName evidence="9">Alpha-1,6-mannosyltransferase</fullName>
    </submittedName>
</protein>
<evidence type="ECO:0000256" key="8">
    <source>
        <dbReference type="SAM" id="Phobius"/>
    </source>
</evidence>
<evidence type="ECO:0000256" key="5">
    <source>
        <dbReference type="ARBA" id="ARBA00022989"/>
    </source>
</evidence>
<accession>A0A4R2IUS6</accession>
<evidence type="ECO:0000256" key="7">
    <source>
        <dbReference type="ARBA" id="ARBA00043987"/>
    </source>
</evidence>
<evidence type="ECO:0000313" key="10">
    <source>
        <dbReference type="Proteomes" id="UP000295573"/>
    </source>
</evidence>